<dbReference type="EMBL" id="SWJQ01000452">
    <property type="protein sequence ID" value="TRZ14238.1"/>
    <property type="molecule type" value="Genomic_DNA"/>
</dbReference>
<proteinExistence type="predicted"/>
<accession>A0A8K1LHW3</accession>
<evidence type="ECO:0000313" key="2">
    <source>
        <dbReference type="Proteomes" id="UP000796761"/>
    </source>
</evidence>
<dbReference type="Proteomes" id="UP000796761">
    <property type="component" value="Unassembled WGS sequence"/>
</dbReference>
<comment type="caution">
    <text evidence="1">The sequence shown here is derived from an EMBL/GenBank/DDBJ whole genome shotgun (WGS) entry which is preliminary data.</text>
</comment>
<protein>
    <submittedName>
        <fullName evidence="1">Uncharacterized protein</fullName>
    </submittedName>
</protein>
<reference evidence="1" key="1">
    <citation type="submission" date="2019-04" db="EMBL/GenBank/DDBJ databases">
        <title>Genome assembly of Zosterops borbonicus 15179.</title>
        <authorList>
            <person name="Leroy T."/>
            <person name="Anselmetti Y."/>
            <person name="Tilak M.-K."/>
            <person name="Nabholz B."/>
        </authorList>
    </citation>
    <scope>NUCLEOTIDE SEQUENCE</scope>
    <source>
        <strain evidence="1">HGM_15179</strain>
        <tissue evidence="1">Muscle</tissue>
    </source>
</reference>
<name>A0A8K1LHW3_9PASS</name>
<evidence type="ECO:0000313" key="1">
    <source>
        <dbReference type="EMBL" id="TRZ14238.1"/>
    </source>
</evidence>
<gene>
    <name evidence="1" type="ORF">HGM15179_012863</name>
</gene>
<sequence length="198" mass="22475">MLPVRAGQATPGNVAQGARRFFAEIKESKQIRLEKNTRWQICVGSDTVWEIARSPIELAEQTKKWHLLGIHMYSQDYTGQVQTEKHWNFDKGLSYLLNAFPIICHSSVKGFLLTIFSKKVNHPEEAAHMPSQHPTIRINGNVLQSNGHGAKLEVAKVAMKGKPFPLQPGLFLSELHRKEHNPMGFHRVWSPSSVHNRL</sequence>
<dbReference type="AlphaFoldDB" id="A0A8K1LHW3"/>
<keyword evidence="2" id="KW-1185">Reference proteome</keyword>
<organism evidence="1 2">
    <name type="scientific">Zosterops borbonicus</name>
    <dbReference type="NCBI Taxonomy" id="364589"/>
    <lineage>
        <taxon>Eukaryota</taxon>
        <taxon>Metazoa</taxon>
        <taxon>Chordata</taxon>
        <taxon>Craniata</taxon>
        <taxon>Vertebrata</taxon>
        <taxon>Euteleostomi</taxon>
        <taxon>Archelosauria</taxon>
        <taxon>Archosauria</taxon>
        <taxon>Dinosauria</taxon>
        <taxon>Saurischia</taxon>
        <taxon>Theropoda</taxon>
        <taxon>Coelurosauria</taxon>
        <taxon>Aves</taxon>
        <taxon>Neognathae</taxon>
        <taxon>Neoaves</taxon>
        <taxon>Telluraves</taxon>
        <taxon>Australaves</taxon>
        <taxon>Passeriformes</taxon>
        <taxon>Sylvioidea</taxon>
        <taxon>Zosteropidae</taxon>
        <taxon>Zosterops</taxon>
    </lineage>
</organism>